<evidence type="ECO:0000256" key="11">
    <source>
        <dbReference type="ARBA" id="ARBA00022881"/>
    </source>
</evidence>
<evidence type="ECO:0000256" key="12">
    <source>
        <dbReference type="ARBA" id="ARBA00023125"/>
    </source>
</evidence>
<evidence type="ECO:0000256" key="14">
    <source>
        <dbReference type="ARBA" id="ARBA00038000"/>
    </source>
</evidence>
<dbReference type="InterPro" id="IPR041552">
    <property type="entry name" value="UvrA_DNA-bd"/>
</dbReference>
<keyword evidence="4" id="KW-0677">Repeat</keyword>
<dbReference type="Gene3D" id="1.10.8.280">
    <property type="entry name" value="ABC transporter ATPase domain-like"/>
    <property type="match status" value="1"/>
</dbReference>
<feature type="domain" description="ABC transporter" evidence="17">
    <location>
        <begin position="226"/>
        <end position="479"/>
    </location>
</feature>
<evidence type="ECO:0000256" key="2">
    <source>
        <dbReference type="ARBA" id="ARBA00022490"/>
    </source>
</evidence>
<evidence type="ECO:0000259" key="17">
    <source>
        <dbReference type="PROSITE" id="PS50893"/>
    </source>
</evidence>
<dbReference type="InterPro" id="IPR017871">
    <property type="entry name" value="ABC_transporter-like_CS"/>
</dbReference>
<dbReference type="InterPro" id="IPR027417">
    <property type="entry name" value="P-loop_NTPase"/>
</dbReference>
<keyword evidence="13" id="KW-0234">DNA repair</keyword>
<keyword evidence="10" id="KW-0067">ATP-binding</keyword>
<dbReference type="PROSITE" id="PS50893">
    <property type="entry name" value="ABC_TRANSPORTER_2"/>
    <property type="match status" value="2"/>
</dbReference>
<name>A0AB35UKD8_9FIRM</name>
<keyword evidence="3" id="KW-0479">Metal-binding</keyword>
<dbReference type="PANTHER" id="PTHR43152">
    <property type="entry name" value="UVRABC SYSTEM PROTEIN A"/>
    <property type="match status" value="1"/>
</dbReference>
<dbReference type="GO" id="GO:0005524">
    <property type="term" value="F:ATP binding"/>
    <property type="evidence" value="ECO:0007669"/>
    <property type="project" value="UniProtKB-KW"/>
</dbReference>
<dbReference type="PANTHER" id="PTHR43152:SF1">
    <property type="entry name" value="UVRA PROTEIN"/>
    <property type="match status" value="1"/>
</dbReference>
<evidence type="ECO:0000256" key="5">
    <source>
        <dbReference type="ARBA" id="ARBA00022741"/>
    </source>
</evidence>
<dbReference type="SUPFAM" id="SSF52540">
    <property type="entry name" value="P-loop containing nucleoside triphosphate hydrolases"/>
    <property type="match status" value="3"/>
</dbReference>
<organism evidence="18 19">
    <name type="scientific">Dielma fastidiosa</name>
    <dbReference type="NCBI Taxonomy" id="1034346"/>
    <lineage>
        <taxon>Bacteria</taxon>
        <taxon>Bacillati</taxon>
        <taxon>Bacillota</taxon>
        <taxon>Erysipelotrichia</taxon>
        <taxon>Erysipelotrichales</taxon>
        <taxon>Erysipelotrichaceae</taxon>
        <taxon>Dielma</taxon>
    </lineage>
</organism>
<accession>A0AB35UKD8</accession>
<evidence type="ECO:0000256" key="1">
    <source>
        <dbReference type="ARBA" id="ARBA00004496"/>
    </source>
</evidence>
<dbReference type="Pfam" id="PF00005">
    <property type="entry name" value="ABC_tran"/>
    <property type="match status" value="1"/>
</dbReference>
<feature type="domain" description="ABC transporter" evidence="17">
    <location>
        <begin position="495"/>
        <end position="810"/>
    </location>
</feature>
<keyword evidence="2" id="KW-0963">Cytoplasm</keyword>
<keyword evidence="7" id="KW-0228">DNA excision</keyword>
<evidence type="ECO:0000256" key="7">
    <source>
        <dbReference type="ARBA" id="ARBA00022769"/>
    </source>
</evidence>
<comment type="similarity">
    <text evidence="14">Belongs to the ABC transporter superfamily. UvrA family.</text>
</comment>
<dbReference type="Proteomes" id="UP001276902">
    <property type="component" value="Unassembled WGS sequence"/>
</dbReference>
<evidence type="ECO:0000256" key="6">
    <source>
        <dbReference type="ARBA" id="ARBA00022763"/>
    </source>
</evidence>
<dbReference type="GO" id="GO:0004518">
    <property type="term" value="F:nuclease activity"/>
    <property type="evidence" value="ECO:0007669"/>
    <property type="project" value="UniProtKB-KW"/>
</dbReference>
<evidence type="ECO:0000256" key="16">
    <source>
        <dbReference type="ARBA" id="ARBA00042156"/>
    </source>
</evidence>
<dbReference type="GO" id="GO:0005737">
    <property type="term" value="C:cytoplasm"/>
    <property type="evidence" value="ECO:0007669"/>
    <property type="project" value="UniProtKB-SubCell"/>
</dbReference>
<dbReference type="Gene3D" id="3.40.50.300">
    <property type="entry name" value="P-loop containing nucleotide triphosphate hydrolases"/>
    <property type="match status" value="2"/>
</dbReference>
<evidence type="ECO:0000256" key="15">
    <source>
        <dbReference type="ARBA" id="ARBA00039316"/>
    </source>
</evidence>
<keyword evidence="11" id="KW-0267">Excision nuclease</keyword>
<dbReference type="Pfam" id="PF17755">
    <property type="entry name" value="UvrA_DNA-bind"/>
    <property type="match status" value="1"/>
</dbReference>
<dbReference type="GO" id="GO:0016887">
    <property type="term" value="F:ATP hydrolysis activity"/>
    <property type="evidence" value="ECO:0007669"/>
    <property type="project" value="InterPro"/>
</dbReference>
<dbReference type="Gene3D" id="1.20.1580.10">
    <property type="entry name" value="ABC transporter ATPase like domain"/>
    <property type="match status" value="2"/>
</dbReference>
<dbReference type="GO" id="GO:0003677">
    <property type="term" value="F:DNA binding"/>
    <property type="evidence" value="ECO:0007669"/>
    <property type="project" value="UniProtKB-KW"/>
</dbReference>
<protein>
    <recommendedName>
        <fullName evidence="15">UvrABC system protein A</fullName>
    </recommendedName>
    <alternativeName>
        <fullName evidence="16">Excinuclease ABC subunit A</fullName>
    </alternativeName>
</protein>
<dbReference type="SMART" id="SM00382">
    <property type="entry name" value="AAA"/>
    <property type="match status" value="2"/>
</dbReference>
<dbReference type="GO" id="GO:0008270">
    <property type="term" value="F:zinc ion binding"/>
    <property type="evidence" value="ECO:0007669"/>
    <property type="project" value="UniProtKB-KW"/>
</dbReference>
<dbReference type="InterPro" id="IPR003439">
    <property type="entry name" value="ABC_transporter-like_ATP-bd"/>
</dbReference>
<evidence type="ECO:0000256" key="3">
    <source>
        <dbReference type="ARBA" id="ARBA00022723"/>
    </source>
</evidence>
<keyword evidence="5" id="KW-0547">Nucleotide-binding</keyword>
<comment type="subcellular location">
    <subcellularLocation>
        <location evidence="1">Cytoplasm</location>
    </subcellularLocation>
</comment>
<comment type="caution">
    <text evidence="18">The sequence shown here is derived from an EMBL/GenBank/DDBJ whole genome shotgun (WGS) entry which is preliminary data.</text>
</comment>
<dbReference type="AlphaFoldDB" id="A0AB35UKD8"/>
<evidence type="ECO:0000256" key="4">
    <source>
        <dbReference type="ARBA" id="ARBA00022737"/>
    </source>
</evidence>
<dbReference type="PROSITE" id="PS00211">
    <property type="entry name" value="ABC_TRANSPORTER_1"/>
    <property type="match status" value="2"/>
</dbReference>
<keyword evidence="9" id="KW-0862">Zinc</keyword>
<evidence type="ECO:0000256" key="8">
    <source>
        <dbReference type="ARBA" id="ARBA00022771"/>
    </source>
</evidence>
<keyword evidence="8" id="KW-0863">Zinc-finger</keyword>
<dbReference type="EMBL" id="JALDAW010000013">
    <property type="protein sequence ID" value="MDY5168420.1"/>
    <property type="molecule type" value="Genomic_DNA"/>
</dbReference>
<dbReference type="InterPro" id="IPR003593">
    <property type="entry name" value="AAA+_ATPase"/>
</dbReference>
<dbReference type="RefSeq" id="WP_320883707.1">
    <property type="nucleotide sequence ID" value="NZ_BAABZA010000007.1"/>
</dbReference>
<gene>
    <name evidence="18" type="ORF">MQE39_09865</name>
</gene>
<proteinExistence type="inferred from homology"/>
<dbReference type="GO" id="GO:0006281">
    <property type="term" value="P:DNA repair"/>
    <property type="evidence" value="ECO:0007669"/>
    <property type="project" value="UniProtKB-KW"/>
</dbReference>
<keyword evidence="12" id="KW-0238">DNA-binding</keyword>
<dbReference type="PROSITE" id="PS51257">
    <property type="entry name" value="PROKAR_LIPOPROTEIN"/>
    <property type="match status" value="1"/>
</dbReference>
<evidence type="ECO:0000256" key="10">
    <source>
        <dbReference type="ARBA" id="ARBA00022840"/>
    </source>
</evidence>
<sequence>MSAIVIKGARTGNLKNIDAIIPKQQLVVLTGVSGCGKSTLAIDTLFQECQRRYLEAMGMQGIQKPKLDSLSGGSPAILITAGHSVNNPRSSLGTMSNIYTDLRMLYEKLSARRCPICHELFDQSMIKEETEKQEDSFKVYIHCPHCHARIEKLTRSHFSYNTREGACTACQGLGQELMLNESKLIDETLSLKAGAVAYWEARYKEYQIDLYEKALKVYGLPAVHNLPVKDFSEAQKSLLLDGTDNQWIRIAYPHIKAPKTVSEGLFEGVRPILWRRLSEKGSLSKQLAPYFIEGECRECHGERLNMLSREASIMHTRLPELVQYSLEALWQWIDCLEKQCSQEQLVLVEVYLLDLKTKLQRLINAGLSYLTLDRQTMTLSGGELQRIRLAAALDSELSGVLYILDEPTTGLHAKDTEGIIQLMNKLKAMGNTVLVIEHDPDVMKAADQIIDMGPGAGCFGGEIVAQGSFEELQKQASSITGQYFKKQRTCQGKNRQPQGWIEIINATRNNLKHLDIKLPINVLCAVTGVSGSGKSTLIFEVLAKQQACDAILNLQQFKKIIAIEQTPLNRMKRSNVATYSTLFTEIRKIYAKQGYAAGLTPRHFSFNAPGGRCEHCEGLGTVTSNLLFFNDIEVTCPICHGKQFSDDVLKIKFKGYNIHEILHLSIMEAAEVFQEFPKLMKILTLLIDSGLGYLELAQSCTTLSAGEAQRLKLANELNQSQKQGNLYLIDEPTTGLHPIDIDNFLKLLQRLVDQGNTVIVVEHNLQLIRQADYIIDLGPLGGIHGGKVIAQGTPLEISENPESITGHYLKEI</sequence>
<evidence type="ECO:0000313" key="19">
    <source>
        <dbReference type="Proteomes" id="UP001276902"/>
    </source>
</evidence>
<evidence type="ECO:0000313" key="18">
    <source>
        <dbReference type="EMBL" id="MDY5168420.1"/>
    </source>
</evidence>
<keyword evidence="6" id="KW-0227">DNA damage</keyword>
<evidence type="ECO:0000256" key="13">
    <source>
        <dbReference type="ARBA" id="ARBA00023204"/>
    </source>
</evidence>
<evidence type="ECO:0000256" key="9">
    <source>
        <dbReference type="ARBA" id="ARBA00022833"/>
    </source>
</evidence>
<reference evidence="18" key="1">
    <citation type="submission" date="2022-03" db="EMBL/GenBank/DDBJ databases">
        <title>First case of bacteraemia caused by Dielma fastidiosa in a patient hospitalised with diverticulitis.</title>
        <authorList>
            <person name="Forman-Ankjaer B."/>
            <person name="Hvid-Jensen F."/>
            <person name="Kobel C.M."/>
            <person name="Greve T."/>
        </authorList>
    </citation>
    <scope>NUCLEOTIDE SEQUENCE</scope>
    <source>
        <strain evidence="18">AUH_DF_2021</strain>
    </source>
</reference>